<evidence type="ECO:0000313" key="2">
    <source>
        <dbReference type="Proteomes" id="UP000576480"/>
    </source>
</evidence>
<organism evidence="1 2">
    <name type="scientific">Candidatus Hakubella thermalkaliphila</name>
    <dbReference type="NCBI Taxonomy" id="2754717"/>
    <lineage>
        <taxon>Bacteria</taxon>
        <taxon>Bacillati</taxon>
        <taxon>Actinomycetota</taxon>
        <taxon>Actinomycetota incertae sedis</taxon>
        <taxon>Candidatus Hakubellales</taxon>
        <taxon>Candidatus Hakubellaceae</taxon>
        <taxon>Candidatus Hakubella</taxon>
    </lineage>
</organism>
<evidence type="ECO:0000313" key="1">
    <source>
        <dbReference type="EMBL" id="GFP35538.1"/>
    </source>
</evidence>
<comment type="caution">
    <text evidence="1">The sequence shown here is derived from an EMBL/GenBank/DDBJ whole genome shotgun (WGS) entry which is preliminary data.</text>
</comment>
<proteinExistence type="predicted"/>
<protein>
    <submittedName>
        <fullName evidence="1">Uncharacterized protein</fullName>
    </submittedName>
</protein>
<dbReference type="Proteomes" id="UP000576480">
    <property type="component" value="Unassembled WGS sequence"/>
</dbReference>
<gene>
    <name evidence="1" type="ORF">HKBW3S43_01329</name>
</gene>
<dbReference type="AlphaFoldDB" id="A0A6V8PT14"/>
<sequence>DAKEIVFWLMAKGAALRYRGLAGLADCRQLFALRLEGRLGARRHDGTWHDGWLGRLGIQSLRMDRYDLHVVVPTGISGPADPGRRMAIPAGNSAGACGGAAPGHVGQSLPKLQQARPDRLAALPLLWTRTDLRR</sequence>
<dbReference type="EMBL" id="BLSB01000129">
    <property type="protein sequence ID" value="GFP35538.1"/>
    <property type="molecule type" value="Genomic_DNA"/>
</dbReference>
<feature type="non-terminal residue" evidence="1">
    <location>
        <position position="1"/>
    </location>
</feature>
<reference evidence="1 2" key="1">
    <citation type="journal article" date="2020" name="Front. Microbiol.">
        <title>Single-cell genomics of novel Actinobacteria with the Wood-Ljungdahl pathway discovered in a serpentinizing system.</title>
        <authorList>
            <person name="Merino N."/>
            <person name="Kawai M."/>
            <person name="Boyd E.S."/>
            <person name="Colman D.R."/>
            <person name="McGlynn S.E."/>
            <person name="Nealson K.H."/>
            <person name="Kurokawa K."/>
            <person name="Hongoh Y."/>
        </authorList>
    </citation>
    <scope>NUCLEOTIDE SEQUENCE [LARGE SCALE GENOMIC DNA]</scope>
    <source>
        <strain evidence="1 2">S43</strain>
    </source>
</reference>
<name>A0A6V8PT14_9ACTN</name>
<accession>A0A6V8PT14</accession>